<dbReference type="PANTHER" id="PTHR15665">
    <property type="entry name" value="ASTEROID PROTEIN"/>
    <property type="match status" value="1"/>
</dbReference>
<name>A0AAN8X3T4_HALRR</name>
<keyword evidence="3" id="KW-1185">Reference proteome</keyword>
<comment type="similarity">
    <text evidence="1">Belongs to the asteroid family.</text>
</comment>
<gene>
    <name evidence="2" type="ORF">SK128_020550</name>
</gene>
<organism evidence="2 3">
    <name type="scientific">Halocaridina rubra</name>
    <name type="common">Hawaiian red shrimp</name>
    <dbReference type="NCBI Taxonomy" id="373956"/>
    <lineage>
        <taxon>Eukaryota</taxon>
        <taxon>Metazoa</taxon>
        <taxon>Ecdysozoa</taxon>
        <taxon>Arthropoda</taxon>
        <taxon>Crustacea</taxon>
        <taxon>Multicrustacea</taxon>
        <taxon>Malacostraca</taxon>
        <taxon>Eumalacostraca</taxon>
        <taxon>Eucarida</taxon>
        <taxon>Decapoda</taxon>
        <taxon>Pleocyemata</taxon>
        <taxon>Caridea</taxon>
        <taxon>Atyoidea</taxon>
        <taxon>Atyidae</taxon>
        <taxon>Halocaridina</taxon>
    </lineage>
</organism>
<reference evidence="2 3" key="1">
    <citation type="submission" date="2023-11" db="EMBL/GenBank/DDBJ databases">
        <title>Halocaridina rubra genome assembly.</title>
        <authorList>
            <person name="Smith C."/>
        </authorList>
    </citation>
    <scope>NUCLEOTIDE SEQUENCE [LARGE SCALE GENOMIC DNA]</scope>
    <source>
        <strain evidence="2">EP-1</strain>
        <tissue evidence="2">Whole</tissue>
    </source>
</reference>
<accession>A0AAN8X3T4</accession>
<evidence type="ECO:0000313" key="2">
    <source>
        <dbReference type="EMBL" id="KAK7077232.1"/>
    </source>
</evidence>
<evidence type="ECO:0008006" key="4">
    <source>
        <dbReference type="Google" id="ProtNLM"/>
    </source>
</evidence>
<dbReference type="Gene3D" id="3.40.50.1010">
    <property type="entry name" value="5'-nuclease"/>
    <property type="match status" value="1"/>
</dbReference>
<dbReference type="SUPFAM" id="SSF88723">
    <property type="entry name" value="PIN domain-like"/>
    <property type="match status" value="1"/>
</dbReference>
<dbReference type="PANTHER" id="PTHR15665:SF1">
    <property type="entry name" value="PROTEIN ASTEROID HOMOLOG 1"/>
    <property type="match status" value="1"/>
</dbReference>
<comment type="caution">
    <text evidence="2">The sequence shown here is derived from an EMBL/GenBank/DDBJ whole genome shotgun (WGS) entry which is preliminary data.</text>
</comment>
<dbReference type="AlphaFoldDB" id="A0AAN8X3T4"/>
<dbReference type="Proteomes" id="UP001381693">
    <property type="component" value="Unassembled WGS sequence"/>
</dbReference>
<evidence type="ECO:0000313" key="3">
    <source>
        <dbReference type="Proteomes" id="UP001381693"/>
    </source>
</evidence>
<dbReference type="EMBL" id="JAXCGZ010009451">
    <property type="protein sequence ID" value="KAK7077232.1"/>
    <property type="molecule type" value="Genomic_DNA"/>
</dbReference>
<sequence>MGIRGLTSYMTNHQFLENYRLRNCNVIIDGNNLAHNLHNECTGINVAFGGDFDKYANFVKKYFESLRLCGVHALVVMDGAHPIHNKKLKTAEERAVAQIINGLAVTPENQFANKIFPPMCLQVFVTTLQRMGVLVLQSDYEADDDIASLARHLNCIVISQDSDFYLANVRYVPLSSISYKNISPKSYIQCQIFKAEEFCKRTGVNPLHLPLLGTLMINSYVTDEELAEFHKKIAWQLERRRIRPPFGRSAIIRCAIKWMAQHKDKTVDGILYEVCGPSKRFRKKLVMATSGLTLIESKLLDCIPYVVLPESTEKSLIHEELGEQVKYIFDVRNSLELQTSSCLRSDLVLKSCGKPPSWFVKAYRENRIPREVANILTHRYFFSPAQVECLESESSYLVVEPIIRSIYNYLKKECVAEGDVSVLNDKCITVKDIDCYINKDTCLSDKFENQVCDTSERSDVGVEDGIDNFCVERDDELDIIIEEESEGNWLDPLETNIVEDNGEYDDGVDNDCSTTVKGCNEGAPVLAVNKGREALNSSKRDMPVLCQEDGNAYKTAENSHDSCFSSVDVKDVESTLGKETASKPRNRRHEKKNILRWYIRHGRSLWCKNLKYWKADVDILLPSLNEVEFLSLAERRAAFYKMLKIESSFIDHDIPVDLELILNCIVYWFTNTKENLTDCHILTVLVCIFMYYIIDSKIGRIRTLQGFESAKSCQEKVLEFLNNPVYIKPNASELYLLMHMTNEECLVAGNNLFLYHHLNKAVRGKMYKRRVVHAFSEYQACVYFVQLVNHLLCSPFPFLCIENLWGGTFAYNVFTELSQTQDRLAKVVTFFGRGTCLLRLFHKIAGRLEEILHFRQSSAKKSLRKISKKKVLEHRRIIKQWEDSKVEKSLEKPQQQITKDKIERDLECLLDNRFAGMVIDSDSDHDQS</sequence>
<dbReference type="InterPro" id="IPR026832">
    <property type="entry name" value="Asteroid"/>
</dbReference>
<proteinExistence type="inferred from homology"/>
<dbReference type="InterPro" id="IPR029060">
    <property type="entry name" value="PIN-like_dom_sf"/>
</dbReference>
<evidence type="ECO:0000256" key="1">
    <source>
        <dbReference type="ARBA" id="ARBA00007398"/>
    </source>
</evidence>
<protein>
    <recommendedName>
        <fullName evidence="4">Protein asteroid</fullName>
    </recommendedName>
</protein>